<evidence type="ECO:0008006" key="3">
    <source>
        <dbReference type="Google" id="ProtNLM"/>
    </source>
</evidence>
<sequence>MKIDKIISLANNNVKLRFLAMERSLRDTGCDLPLLVIPYNDNLFDLPKGSTWWEIPEMIQWLNREKSHPMMRKYQCLTIKNYQFVDSDVCFLRNPQNVLEPFSGFITSCGHWHNPGETYTQQSLDLMLMKTTAWQSKVFNAGQFACDQELYDTQSLITTAMQPEFFNTCVKFPHHDQPGLNMLVFSSGVKITNLTLPPVYMESTWAGDYPDKYEHYWTDSDRKPYLIHWAGTRMDIPRPMNQIFYNYLTASEKAEWDEQVKTASLKRNKQNRSFRAFARKIKRAVLTLNQP</sequence>
<protein>
    <recommendedName>
        <fullName evidence="3">Glycosyl transferase</fullName>
    </recommendedName>
</protein>
<organism evidence="1 2">
    <name type="scientific">Aphanizomenon flos-aquae WA102</name>
    <dbReference type="NCBI Taxonomy" id="1710896"/>
    <lineage>
        <taxon>Bacteria</taxon>
        <taxon>Bacillati</taxon>
        <taxon>Cyanobacteriota</taxon>
        <taxon>Cyanophyceae</taxon>
        <taxon>Nostocales</taxon>
        <taxon>Aphanizomenonaceae</taxon>
        <taxon>Aphanizomenon</taxon>
    </lineage>
</organism>
<gene>
    <name evidence="1" type="ORF">AN484_20320</name>
</gene>
<accession>A0A1B7WX68</accession>
<evidence type="ECO:0000313" key="2">
    <source>
        <dbReference type="Proteomes" id="UP000092093"/>
    </source>
</evidence>
<evidence type="ECO:0000313" key="1">
    <source>
        <dbReference type="EMBL" id="OBQ41717.1"/>
    </source>
</evidence>
<dbReference type="Proteomes" id="UP000092093">
    <property type="component" value="Unassembled WGS sequence"/>
</dbReference>
<dbReference type="InterPro" id="IPR029044">
    <property type="entry name" value="Nucleotide-diphossugar_trans"/>
</dbReference>
<dbReference type="Gene3D" id="3.90.550.10">
    <property type="entry name" value="Spore Coat Polysaccharide Biosynthesis Protein SpsA, Chain A"/>
    <property type="match status" value="1"/>
</dbReference>
<dbReference type="AlphaFoldDB" id="A0A1B7WX68"/>
<reference evidence="1 2" key="1">
    <citation type="submission" date="2015-09" db="EMBL/GenBank/DDBJ databases">
        <title>Aphanizomenon flos-aquae WA102.</title>
        <authorList>
            <person name="Driscoll C."/>
        </authorList>
    </citation>
    <scope>NUCLEOTIDE SEQUENCE [LARGE SCALE GENOMIC DNA]</scope>
    <source>
        <strain evidence="1">WA102</strain>
    </source>
</reference>
<dbReference type="SUPFAM" id="SSF53448">
    <property type="entry name" value="Nucleotide-diphospho-sugar transferases"/>
    <property type="match status" value="1"/>
</dbReference>
<dbReference type="EMBL" id="LJOW01000138">
    <property type="protein sequence ID" value="OBQ41717.1"/>
    <property type="molecule type" value="Genomic_DNA"/>
</dbReference>
<comment type="caution">
    <text evidence="1">The sequence shown here is derived from an EMBL/GenBank/DDBJ whole genome shotgun (WGS) entry which is preliminary data.</text>
</comment>
<proteinExistence type="predicted"/>
<name>A0A1B7WX68_APHFL</name>